<accession>A0A6A6Z0H5</accession>
<keyword evidence="3" id="KW-1185">Reference proteome</keyword>
<evidence type="ECO:0000313" key="3">
    <source>
        <dbReference type="Proteomes" id="UP000504636"/>
    </source>
</evidence>
<sequence length="598" mass="67071">MTTRRKTSQPPTGAAESKVERKRVQNRIAQQHAREKQIARIRELESFVDRIRSAVDEEDAGEDDASFMEKNPKLTKTFLEVLDENAKLKQSLLRMRKSMISLSTHAADGAGDAIYEKLNFQADDREASETAESTAYLEITPSGLRKQEFQASSAHFGGSRQEFYESIVRDNITGQGSGTFPVITSSATVPTLTKASHHSRQCLDALSFSAADDLVPKPVGDLSQPIDPSLHCIETHIPEMSYNTESQLSFHEMMAHEILLQSNPSPQQNLLHDEAPFFQSYTNQPAEPHTEPQPSDLACSPGLSISSKSSSVMENFEQVLSIYISQMQQLTEALWKSLLAAAVRVLFSWTQLEEYAQCIGQGRLHESIVRWRLEPTSANREAIRRPFRPTDLQSIVICTTRYSPWLDFIPWPELRDQVLFRKDTIDAGDVLQDILENVVIELPHLGVAVFMRALFLETRKKIVTADFHDRQVSYEGDDKHRSLEFAVDTNMSIRTNFTPEELSMQPAAAIAQIKEEMDAEIDITSKRLDTSAATSAGSRHLDAGLVRELQAQFTAKYCISNTDKWKLSPAMAVKYPFMRTSSAQTRLPIISASVLVGC</sequence>
<organism evidence="2">
    <name type="scientific">Mytilinidion resinicola</name>
    <dbReference type="NCBI Taxonomy" id="574789"/>
    <lineage>
        <taxon>Eukaryota</taxon>
        <taxon>Fungi</taxon>
        <taxon>Dikarya</taxon>
        <taxon>Ascomycota</taxon>
        <taxon>Pezizomycotina</taxon>
        <taxon>Dothideomycetes</taxon>
        <taxon>Pleosporomycetidae</taxon>
        <taxon>Mytilinidiales</taxon>
        <taxon>Mytilinidiaceae</taxon>
        <taxon>Mytilinidion</taxon>
    </lineage>
</organism>
<dbReference type="PANTHER" id="PTHR37012">
    <property type="entry name" value="B-ZIP TRANSCRIPTION FACTOR (EUROFUNG)-RELATED"/>
    <property type="match status" value="1"/>
</dbReference>
<feature type="region of interest" description="Disordered" evidence="1">
    <location>
        <begin position="281"/>
        <end position="300"/>
    </location>
</feature>
<dbReference type="Proteomes" id="UP000504636">
    <property type="component" value="Unplaced"/>
</dbReference>
<reference evidence="2 4" key="1">
    <citation type="journal article" date="2020" name="Stud. Mycol.">
        <title>101 Dothideomycetes genomes: a test case for predicting lifestyles and emergence of pathogens.</title>
        <authorList>
            <person name="Haridas S."/>
            <person name="Albert R."/>
            <person name="Binder M."/>
            <person name="Bloem J."/>
            <person name="Labutti K."/>
            <person name="Salamov A."/>
            <person name="Andreopoulos B."/>
            <person name="Baker S."/>
            <person name="Barry K."/>
            <person name="Bills G."/>
            <person name="Bluhm B."/>
            <person name="Cannon C."/>
            <person name="Castanera R."/>
            <person name="Culley D."/>
            <person name="Daum C."/>
            <person name="Ezra D."/>
            <person name="Gonzalez J."/>
            <person name="Henrissat B."/>
            <person name="Kuo A."/>
            <person name="Liang C."/>
            <person name="Lipzen A."/>
            <person name="Lutzoni F."/>
            <person name="Magnuson J."/>
            <person name="Mondo S."/>
            <person name="Nolan M."/>
            <person name="Ohm R."/>
            <person name="Pangilinan J."/>
            <person name="Park H.-J."/>
            <person name="Ramirez L."/>
            <person name="Alfaro M."/>
            <person name="Sun H."/>
            <person name="Tritt A."/>
            <person name="Yoshinaga Y."/>
            <person name="Zwiers L.-H."/>
            <person name="Turgeon B."/>
            <person name="Goodwin S."/>
            <person name="Spatafora J."/>
            <person name="Crous P."/>
            <person name="Grigoriev I."/>
        </authorList>
    </citation>
    <scope>NUCLEOTIDE SEQUENCE</scope>
    <source>
        <strain evidence="2 4">CBS 304.34</strain>
    </source>
</reference>
<proteinExistence type="predicted"/>
<dbReference type="GeneID" id="54453956"/>
<dbReference type="RefSeq" id="XP_033581630.1">
    <property type="nucleotide sequence ID" value="XM_033713063.1"/>
</dbReference>
<dbReference type="Pfam" id="PF11905">
    <property type="entry name" value="DUF3425"/>
    <property type="match status" value="1"/>
</dbReference>
<evidence type="ECO:0008006" key="5">
    <source>
        <dbReference type="Google" id="ProtNLM"/>
    </source>
</evidence>
<evidence type="ECO:0000256" key="1">
    <source>
        <dbReference type="SAM" id="MobiDB-lite"/>
    </source>
</evidence>
<dbReference type="PANTHER" id="PTHR37012:SF2">
    <property type="entry name" value="BZIP DOMAIN-CONTAINING PROTEIN-RELATED"/>
    <property type="match status" value="1"/>
</dbReference>
<feature type="region of interest" description="Disordered" evidence="1">
    <location>
        <begin position="1"/>
        <end position="36"/>
    </location>
</feature>
<dbReference type="InterPro" id="IPR021833">
    <property type="entry name" value="DUF3425"/>
</dbReference>
<dbReference type="AlphaFoldDB" id="A0A6A6Z0H5"/>
<dbReference type="Gene3D" id="1.20.5.170">
    <property type="match status" value="1"/>
</dbReference>
<dbReference type="OrthoDB" id="4161589at2759"/>
<evidence type="ECO:0000313" key="4">
    <source>
        <dbReference type="RefSeq" id="XP_033581630.1"/>
    </source>
</evidence>
<reference evidence="4" key="2">
    <citation type="submission" date="2020-04" db="EMBL/GenBank/DDBJ databases">
        <authorList>
            <consortium name="NCBI Genome Project"/>
        </authorList>
    </citation>
    <scope>NUCLEOTIDE SEQUENCE</scope>
    <source>
        <strain evidence="4">CBS 304.34</strain>
    </source>
</reference>
<dbReference type="EMBL" id="MU003694">
    <property type="protein sequence ID" value="KAF2814666.1"/>
    <property type="molecule type" value="Genomic_DNA"/>
</dbReference>
<evidence type="ECO:0000313" key="2">
    <source>
        <dbReference type="EMBL" id="KAF2814666.1"/>
    </source>
</evidence>
<name>A0A6A6Z0H5_9PEZI</name>
<protein>
    <recommendedName>
        <fullName evidence="5">BZIP domain-containing protein</fullName>
    </recommendedName>
</protein>
<reference evidence="4" key="3">
    <citation type="submission" date="2025-04" db="UniProtKB">
        <authorList>
            <consortium name="RefSeq"/>
        </authorList>
    </citation>
    <scope>IDENTIFICATION</scope>
    <source>
        <strain evidence="4">CBS 304.34</strain>
    </source>
</reference>
<gene>
    <name evidence="2 4" type="ORF">BDZ99DRAFT_181925</name>
</gene>